<dbReference type="Proteomes" id="UP000238479">
    <property type="component" value="Chromosome 2"/>
</dbReference>
<evidence type="ECO:0000313" key="3">
    <source>
        <dbReference type="Proteomes" id="UP000238479"/>
    </source>
</evidence>
<reference evidence="2 3" key="1">
    <citation type="journal article" date="2018" name="Nat. Genet.">
        <title>The Rosa genome provides new insights in the design of modern roses.</title>
        <authorList>
            <person name="Bendahmane M."/>
        </authorList>
    </citation>
    <scope>NUCLEOTIDE SEQUENCE [LARGE SCALE GENOMIC DNA]</scope>
    <source>
        <strain evidence="3">cv. Old Blush</strain>
    </source>
</reference>
<proteinExistence type="predicted"/>
<feature type="compositionally biased region" description="Basic and acidic residues" evidence="1">
    <location>
        <begin position="261"/>
        <end position="277"/>
    </location>
</feature>
<protein>
    <submittedName>
        <fullName evidence="2">Uncharacterized protein</fullName>
    </submittedName>
</protein>
<name>A0A2P6S371_ROSCH</name>
<dbReference type="OrthoDB" id="1910697at2759"/>
<feature type="compositionally biased region" description="Basic residues" evidence="1">
    <location>
        <begin position="286"/>
        <end position="300"/>
    </location>
</feature>
<feature type="compositionally biased region" description="Basic and acidic residues" evidence="1">
    <location>
        <begin position="182"/>
        <end position="191"/>
    </location>
</feature>
<keyword evidence="3" id="KW-1185">Reference proteome</keyword>
<organism evidence="2 3">
    <name type="scientific">Rosa chinensis</name>
    <name type="common">China rose</name>
    <dbReference type="NCBI Taxonomy" id="74649"/>
    <lineage>
        <taxon>Eukaryota</taxon>
        <taxon>Viridiplantae</taxon>
        <taxon>Streptophyta</taxon>
        <taxon>Embryophyta</taxon>
        <taxon>Tracheophyta</taxon>
        <taxon>Spermatophyta</taxon>
        <taxon>Magnoliopsida</taxon>
        <taxon>eudicotyledons</taxon>
        <taxon>Gunneridae</taxon>
        <taxon>Pentapetalae</taxon>
        <taxon>rosids</taxon>
        <taxon>fabids</taxon>
        <taxon>Rosales</taxon>
        <taxon>Rosaceae</taxon>
        <taxon>Rosoideae</taxon>
        <taxon>Rosoideae incertae sedis</taxon>
        <taxon>Rosa</taxon>
    </lineage>
</organism>
<feature type="compositionally biased region" description="Low complexity" evidence="1">
    <location>
        <begin position="196"/>
        <end position="215"/>
    </location>
</feature>
<dbReference type="PANTHER" id="PTHR36748">
    <property type="entry name" value="MENTAL RETARDATION GTPASE ACTIVATING PROTEIN"/>
    <property type="match status" value="1"/>
</dbReference>
<dbReference type="Gramene" id="PRQ53133">
    <property type="protein sequence ID" value="PRQ53133"/>
    <property type="gene ID" value="RchiOBHm_Chr2g0163131"/>
</dbReference>
<sequence>MEESPYSSRGQDEPEFSLRDWALKARGISRENTNSRRFSASYIRSFREDTRSFRSNITISSTASSPGYALRDEIDPATYSFTTALKALQARSAYNSWEALSPDGFALHSKWNEAEKYICNPLSGQVPMECLSAKTLSGRSFRNITNRITMSAPLVYSSHTRPIHTTKPSYSTKEDLARQFPIPEKKNEGMTRDVGTQSTPPDISSSSLSSASTPPIVERSLNRFRGGDSPNSNSNSNSKPKSEEEVEEEEMEVKDTEEEEETKREKEERKKKEEQKWRQGGCLSWMRKRYREKHKPRKKNMFLSHLKAC</sequence>
<dbReference type="EMBL" id="PDCK01000040">
    <property type="protein sequence ID" value="PRQ53133.1"/>
    <property type="molecule type" value="Genomic_DNA"/>
</dbReference>
<gene>
    <name evidence="2" type="ORF">RchiOBHm_Chr2g0163131</name>
</gene>
<accession>A0A2P6S371</accession>
<feature type="compositionally biased region" description="Low complexity" evidence="1">
    <location>
        <begin position="229"/>
        <end position="239"/>
    </location>
</feature>
<feature type="region of interest" description="Disordered" evidence="1">
    <location>
        <begin position="182"/>
        <end position="309"/>
    </location>
</feature>
<dbReference type="AlphaFoldDB" id="A0A2P6S371"/>
<dbReference type="OMA" id="SAYHSWE"/>
<feature type="compositionally biased region" description="Acidic residues" evidence="1">
    <location>
        <begin position="244"/>
        <end position="260"/>
    </location>
</feature>
<evidence type="ECO:0000313" key="2">
    <source>
        <dbReference type="EMBL" id="PRQ53133.1"/>
    </source>
</evidence>
<dbReference type="PANTHER" id="PTHR36748:SF3">
    <property type="entry name" value="MENTAL RETARDATION GTPASE ACTIVATING PROTEIN"/>
    <property type="match status" value="1"/>
</dbReference>
<evidence type="ECO:0000256" key="1">
    <source>
        <dbReference type="SAM" id="MobiDB-lite"/>
    </source>
</evidence>
<comment type="caution">
    <text evidence="2">The sequence shown here is derived from an EMBL/GenBank/DDBJ whole genome shotgun (WGS) entry which is preliminary data.</text>
</comment>